<accession>A0ABQ3BQV1</accession>
<evidence type="ECO:0000313" key="3">
    <source>
        <dbReference type="EMBL" id="GGZ54172.1"/>
    </source>
</evidence>
<evidence type="ECO:0000313" key="4">
    <source>
        <dbReference type="Proteomes" id="UP000643403"/>
    </source>
</evidence>
<comment type="caution">
    <text evidence="3">The sequence shown here is derived from an EMBL/GenBank/DDBJ whole genome shotgun (WGS) entry which is preliminary data.</text>
</comment>
<name>A0ABQ3BQV1_9GAMM</name>
<dbReference type="SMART" id="SM00754">
    <property type="entry name" value="CHRD"/>
    <property type="match status" value="1"/>
</dbReference>
<organism evidence="3 4">
    <name type="scientific">Cognatilysobacter xinjiangensis</name>
    <dbReference type="NCBI Taxonomy" id="546892"/>
    <lineage>
        <taxon>Bacteria</taxon>
        <taxon>Pseudomonadati</taxon>
        <taxon>Pseudomonadota</taxon>
        <taxon>Gammaproteobacteria</taxon>
        <taxon>Lysobacterales</taxon>
        <taxon>Lysobacteraceae</taxon>
        <taxon>Cognatilysobacter</taxon>
    </lineage>
</organism>
<keyword evidence="4" id="KW-1185">Reference proteome</keyword>
<reference evidence="4" key="1">
    <citation type="journal article" date="2019" name="Int. J. Syst. Evol. Microbiol.">
        <title>The Global Catalogue of Microorganisms (GCM) 10K type strain sequencing project: providing services to taxonomists for standard genome sequencing and annotation.</title>
        <authorList>
            <consortium name="The Broad Institute Genomics Platform"/>
            <consortium name="The Broad Institute Genome Sequencing Center for Infectious Disease"/>
            <person name="Wu L."/>
            <person name="Ma J."/>
        </authorList>
    </citation>
    <scope>NUCLEOTIDE SEQUENCE [LARGE SCALE GENOMIC DNA]</scope>
    <source>
        <strain evidence="4">KCTC 22558</strain>
    </source>
</reference>
<evidence type="ECO:0000259" key="2">
    <source>
        <dbReference type="SMART" id="SM00754"/>
    </source>
</evidence>
<feature type="signal peptide" evidence="1">
    <location>
        <begin position="1"/>
        <end position="21"/>
    </location>
</feature>
<protein>
    <recommendedName>
        <fullName evidence="2">CHRD domain-containing protein</fullName>
    </recommendedName>
</protein>
<dbReference type="RefSeq" id="WP_189446672.1">
    <property type="nucleotide sequence ID" value="NZ_BMXY01000001.1"/>
</dbReference>
<dbReference type="EMBL" id="BMXY01000001">
    <property type="protein sequence ID" value="GGZ54172.1"/>
    <property type="molecule type" value="Genomic_DNA"/>
</dbReference>
<dbReference type="InterPro" id="IPR010895">
    <property type="entry name" value="CHRD"/>
</dbReference>
<dbReference type="Proteomes" id="UP000643403">
    <property type="component" value="Unassembled WGS sequence"/>
</dbReference>
<keyword evidence="1" id="KW-0732">Signal</keyword>
<proteinExistence type="predicted"/>
<feature type="chain" id="PRO_5046928212" description="CHRD domain-containing protein" evidence="1">
    <location>
        <begin position="22"/>
        <end position="153"/>
    </location>
</feature>
<gene>
    <name evidence="3" type="ORF">GCM10008101_04170</name>
</gene>
<evidence type="ECO:0000256" key="1">
    <source>
        <dbReference type="SAM" id="SignalP"/>
    </source>
</evidence>
<sequence length="153" mass="16114">MRPSFARLMPLVLLLPTLALAQNVHLQGRFLPLRGPEADARPPVGEARAVVDEDGDVRIDLVVSGLTERATSATLHTGDAGDNTEQVARLDVVADGSEARIIGGTADLTPIVAQQVRNGAAYIVLRTSEHPDGVLRAQLTPQARTLDTAGNGP</sequence>
<dbReference type="Pfam" id="PF07452">
    <property type="entry name" value="CHRD"/>
    <property type="match status" value="1"/>
</dbReference>
<feature type="domain" description="CHRD" evidence="2">
    <location>
        <begin position="27"/>
        <end position="141"/>
    </location>
</feature>